<reference evidence="3 4" key="1">
    <citation type="submission" date="2015-01" db="EMBL/GenBank/DDBJ databases">
        <title>Genome Assembly of Bacillus badius MTCC 1458.</title>
        <authorList>
            <person name="Verma A."/>
            <person name="Khatri I."/>
            <person name="Mual P."/>
            <person name="Subramanian S."/>
            <person name="Krishnamurthi S."/>
        </authorList>
    </citation>
    <scope>NUCLEOTIDE SEQUENCE [LARGE SCALE GENOMIC DNA]</scope>
    <source>
        <strain evidence="3 4">MTCC 1458</strain>
    </source>
</reference>
<dbReference type="RefSeq" id="WP_041114327.1">
    <property type="nucleotide sequence ID" value="NZ_JARTHD010000042.1"/>
</dbReference>
<accession>A0ABR5AQQ4</accession>
<gene>
    <name evidence="3" type="ORF">SD77_1833</name>
</gene>
<keyword evidence="2" id="KW-0472">Membrane</keyword>
<feature type="compositionally biased region" description="Low complexity" evidence="1">
    <location>
        <begin position="55"/>
        <end position="73"/>
    </location>
</feature>
<keyword evidence="4" id="KW-1185">Reference proteome</keyword>
<evidence type="ECO:0000313" key="4">
    <source>
        <dbReference type="Proteomes" id="UP000031982"/>
    </source>
</evidence>
<evidence type="ECO:0000313" key="3">
    <source>
        <dbReference type="EMBL" id="KIL77081.1"/>
    </source>
</evidence>
<evidence type="ECO:0000256" key="2">
    <source>
        <dbReference type="SAM" id="Phobius"/>
    </source>
</evidence>
<dbReference type="EMBL" id="JXLP01000018">
    <property type="protein sequence ID" value="KIL77081.1"/>
    <property type="molecule type" value="Genomic_DNA"/>
</dbReference>
<evidence type="ECO:0000256" key="1">
    <source>
        <dbReference type="SAM" id="MobiDB-lite"/>
    </source>
</evidence>
<organism evidence="3 4">
    <name type="scientific">Bacillus badius</name>
    <dbReference type="NCBI Taxonomy" id="1455"/>
    <lineage>
        <taxon>Bacteria</taxon>
        <taxon>Bacillati</taxon>
        <taxon>Bacillota</taxon>
        <taxon>Bacilli</taxon>
        <taxon>Bacillales</taxon>
        <taxon>Bacillaceae</taxon>
        <taxon>Pseudobacillus</taxon>
    </lineage>
</organism>
<keyword evidence="2" id="KW-1133">Transmembrane helix</keyword>
<proteinExistence type="predicted"/>
<comment type="caution">
    <text evidence="3">The sequence shown here is derived from an EMBL/GenBank/DDBJ whole genome shotgun (WGS) entry which is preliminary data.</text>
</comment>
<feature type="transmembrane region" description="Helical" evidence="2">
    <location>
        <begin position="7"/>
        <end position="28"/>
    </location>
</feature>
<evidence type="ECO:0008006" key="5">
    <source>
        <dbReference type="Google" id="ProtNLM"/>
    </source>
</evidence>
<feature type="region of interest" description="Disordered" evidence="1">
    <location>
        <begin position="39"/>
        <end position="75"/>
    </location>
</feature>
<sequence length="199" mass="22748">MEKATKVKFLLVVLVGIVIVSITIMNLFNKDQGQEDSNFQNDFGTAEYEEEMSKDSSSSQSVEQKSSSQSQDDQNYEKEYVDLFGKESFKKAKDTANKAATLWLKDDRDLSEWEEISDPSFFMLIKKELVVASDGITRNVKDLETFSVAPDQENELKFEVIATWDVMKDGAVVKEQTQALYITLIQSEEENKWIVKELV</sequence>
<dbReference type="GeneID" id="92778703"/>
<name>A0ABR5AQQ4_BACBA</name>
<protein>
    <recommendedName>
        <fullName evidence="5">DUF4829 domain-containing protein</fullName>
    </recommendedName>
</protein>
<keyword evidence="2" id="KW-0812">Transmembrane</keyword>
<dbReference type="Proteomes" id="UP000031982">
    <property type="component" value="Unassembled WGS sequence"/>
</dbReference>